<keyword evidence="2" id="KW-1185">Reference proteome</keyword>
<name>A0ABX1ZIL7_9BACL</name>
<protein>
    <submittedName>
        <fullName evidence="1">Uncharacterized protein</fullName>
    </submittedName>
</protein>
<reference evidence="1 2" key="1">
    <citation type="submission" date="2019-10" db="EMBL/GenBank/DDBJ databases">
        <title>Description of Paenibacillus pedi sp. nov.</title>
        <authorList>
            <person name="Carlier A."/>
            <person name="Qi S."/>
        </authorList>
    </citation>
    <scope>NUCLEOTIDE SEQUENCE [LARGE SCALE GENOMIC DNA]</scope>
    <source>
        <strain evidence="1 2">LMG 31457</strain>
    </source>
</reference>
<proteinExistence type="predicted"/>
<evidence type="ECO:0000313" key="1">
    <source>
        <dbReference type="EMBL" id="NOU98817.1"/>
    </source>
</evidence>
<evidence type="ECO:0000313" key="2">
    <source>
        <dbReference type="Proteomes" id="UP000618579"/>
    </source>
</evidence>
<sequence length="68" mass="7900">MFLFCLMIAAIFGAFIALDMYISRVWDVFSAKSYDMLNMVAGDRKSHPSSILKRGEEYSNRTRFLRNP</sequence>
<accession>A0ABX1ZIL7</accession>
<organism evidence="1 2">
    <name type="scientific">Paenibacillus planticolens</name>
    <dbReference type="NCBI Taxonomy" id="2654976"/>
    <lineage>
        <taxon>Bacteria</taxon>
        <taxon>Bacillati</taxon>
        <taxon>Bacillota</taxon>
        <taxon>Bacilli</taxon>
        <taxon>Bacillales</taxon>
        <taxon>Paenibacillaceae</taxon>
        <taxon>Paenibacillus</taxon>
    </lineage>
</organism>
<dbReference type="EMBL" id="WHNZ01000007">
    <property type="protein sequence ID" value="NOU98817.1"/>
    <property type="molecule type" value="Genomic_DNA"/>
</dbReference>
<comment type="caution">
    <text evidence="1">The sequence shown here is derived from an EMBL/GenBank/DDBJ whole genome shotgun (WGS) entry which is preliminary data.</text>
</comment>
<dbReference type="Proteomes" id="UP000618579">
    <property type="component" value="Unassembled WGS sequence"/>
</dbReference>
<gene>
    <name evidence="1" type="ORF">GC097_02120</name>
</gene>